<dbReference type="GO" id="GO:0016274">
    <property type="term" value="F:protein-arginine N-methyltransferase activity"/>
    <property type="evidence" value="ECO:0007669"/>
    <property type="project" value="InterPro"/>
</dbReference>
<dbReference type="PANTHER" id="PTHR10738:SF0">
    <property type="entry name" value="PROTEIN ARGININE N-METHYLTRANSFERASE 5"/>
    <property type="match status" value="1"/>
</dbReference>
<dbReference type="Pfam" id="PF17286">
    <property type="entry name" value="PRMT5_C"/>
    <property type="match status" value="1"/>
</dbReference>
<protein>
    <submittedName>
        <fullName evidence="4">Protein arginine N-methyltransferase 5-like</fullName>
    </submittedName>
</protein>
<dbReference type="InterPro" id="IPR025799">
    <property type="entry name" value="Arg_MeTrfase"/>
</dbReference>
<evidence type="ECO:0000259" key="2">
    <source>
        <dbReference type="Pfam" id="PF05185"/>
    </source>
</evidence>
<keyword evidence="4" id="KW-0489">Methyltransferase</keyword>
<dbReference type="InterPro" id="IPR029063">
    <property type="entry name" value="SAM-dependent_MTases_sf"/>
</dbReference>
<dbReference type="AlphaFoldDB" id="A0A6F9DP01"/>
<evidence type="ECO:0000259" key="3">
    <source>
        <dbReference type="Pfam" id="PF17286"/>
    </source>
</evidence>
<gene>
    <name evidence="4" type="primary">Prmt5-001</name>
</gene>
<dbReference type="GO" id="GO:0005634">
    <property type="term" value="C:nucleus"/>
    <property type="evidence" value="ECO:0007669"/>
    <property type="project" value="TreeGrafter"/>
</dbReference>
<dbReference type="GO" id="GO:0032259">
    <property type="term" value="P:methylation"/>
    <property type="evidence" value="ECO:0007669"/>
    <property type="project" value="UniProtKB-KW"/>
</dbReference>
<feature type="domain" description="PRMT5 oligomerisation" evidence="3">
    <location>
        <begin position="209"/>
        <end position="373"/>
    </location>
</feature>
<dbReference type="Gene3D" id="2.70.160.11">
    <property type="entry name" value="Hnrnp arginine n-methyltransferase1"/>
    <property type="match status" value="1"/>
</dbReference>
<proteinExistence type="evidence at transcript level"/>
<name>A0A6F9DP01_9ASCI</name>
<accession>A0A6F9DP01</accession>
<feature type="domain" description="PRMT5 arginine-N-methyltransferase" evidence="2">
    <location>
        <begin position="44"/>
        <end position="191"/>
    </location>
</feature>
<evidence type="ECO:0000256" key="1">
    <source>
        <dbReference type="ARBA" id="ARBA00022691"/>
    </source>
</evidence>
<dbReference type="InterPro" id="IPR035248">
    <property type="entry name" value="PRMT5_C"/>
</dbReference>
<organism evidence="4">
    <name type="scientific">Phallusia mammillata</name>
    <dbReference type="NCBI Taxonomy" id="59560"/>
    <lineage>
        <taxon>Eukaryota</taxon>
        <taxon>Metazoa</taxon>
        <taxon>Chordata</taxon>
        <taxon>Tunicata</taxon>
        <taxon>Ascidiacea</taxon>
        <taxon>Phlebobranchia</taxon>
        <taxon>Ascidiidae</taxon>
        <taxon>Phallusia</taxon>
    </lineage>
</organism>
<dbReference type="PANTHER" id="PTHR10738">
    <property type="entry name" value="PROTEIN ARGININE N-METHYLTRANSFERASE 5"/>
    <property type="match status" value="1"/>
</dbReference>
<dbReference type="EMBL" id="LR789310">
    <property type="protein sequence ID" value="CAB3265172.1"/>
    <property type="molecule type" value="mRNA"/>
</dbReference>
<dbReference type="GO" id="GO:0006355">
    <property type="term" value="P:regulation of DNA-templated transcription"/>
    <property type="evidence" value="ECO:0007669"/>
    <property type="project" value="TreeGrafter"/>
</dbReference>
<dbReference type="Gene3D" id="3.40.50.150">
    <property type="entry name" value="Vaccinia Virus protein VP39"/>
    <property type="match status" value="1"/>
</dbReference>
<keyword evidence="4" id="KW-0808">Transferase</keyword>
<keyword evidence="1" id="KW-0949">S-adenosyl-L-methionine</keyword>
<dbReference type="InterPro" id="IPR035075">
    <property type="entry name" value="PRMT5"/>
</dbReference>
<sequence>MDYSAFTEEAHRLFLTDYSSELNRNGILQPTKNRDPIFPPWLGIEYESMEMDRAKYFLYYTSIHLCLKSWDPKNILNILVVGAGRGRLVDFCNECLNEFNISGTVHVLEVNTCANNLLKQKFDGDSKVVIHEPIAIRTVKEIESAISSNHCDSKLTNLAKTKCVDLFVSELFGSFGDNEFVAEILSASVKLFGKHSESGLPLCTSIPESYTTYICAIHSKTLGKYFKENPSEQLHVLGLPRDTTFLTQIADVYTASCTSRLDNTKHNVIFHRKSGTEDITWTGLAGYFRAKLYGELYIDTRPTAKQNTYFWESAFFPLTNDFTPSCQTVTVSISRICKKVKSKQILDVKYPQLKMWYEWTCPEGTSTHNANGKHHILYL</sequence>
<reference evidence="4" key="1">
    <citation type="submission" date="2020-04" db="EMBL/GenBank/DDBJ databases">
        <authorList>
            <person name="Neveu A P."/>
        </authorList>
    </citation>
    <scope>NUCLEOTIDE SEQUENCE</scope>
    <source>
        <tissue evidence="4">Whole embryo</tissue>
    </source>
</reference>
<dbReference type="Pfam" id="PF05185">
    <property type="entry name" value="PRMT5"/>
    <property type="match status" value="1"/>
</dbReference>
<evidence type="ECO:0000313" key="4">
    <source>
        <dbReference type="EMBL" id="CAB3265172.1"/>
    </source>
</evidence>
<dbReference type="GO" id="GO:0005829">
    <property type="term" value="C:cytosol"/>
    <property type="evidence" value="ECO:0007669"/>
    <property type="project" value="TreeGrafter"/>
</dbReference>